<feature type="DNA-binding region" description="H-T-H motif" evidence="4">
    <location>
        <begin position="36"/>
        <end position="55"/>
    </location>
</feature>
<evidence type="ECO:0000259" key="5">
    <source>
        <dbReference type="PROSITE" id="PS50977"/>
    </source>
</evidence>
<protein>
    <submittedName>
        <fullName evidence="6">TetR/AcrR family transcriptional regulator</fullName>
    </submittedName>
</protein>
<evidence type="ECO:0000256" key="3">
    <source>
        <dbReference type="ARBA" id="ARBA00023163"/>
    </source>
</evidence>
<dbReference type="EMBL" id="JADQTO010000008">
    <property type="protein sequence ID" value="MBG0563418.1"/>
    <property type="molecule type" value="Genomic_DNA"/>
</dbReference>
<keyword evidence="2 4" id="KW-0238">DNA-binding</keyword>
<accession>A0A931CC52</accession>
<evidence type="ECO:0000256" key="1">
    <source>
        <dbReference type="ARBA" id="ARBA00023015"/>
    </source>
</evidence>
<dbReference type="InterPro" id="IPR036271">
    <property type="entry name" value="Tet_transcr_reg_TetR-rel_C_sf"/>
</dbReference>
<evidence type="ECO:0000256" key="4">
    <source>
        <dbReference type="PROSITE-ProRule" id="PRU00335"/>
    </source>
</evidence>
<dbReference type="Pfam" id="PF21597">
    <property type="entry name" value="TetR_C_43"/>
    <property type="match status" value="1"/>
</dbReference>
<evidence type="ECO:0000256" key="2">
    <source>
        <dbReference type="ARBA" id="ARBA00023125"/>
    </source>
</evidence>
<feature type="domain" description="HTH tetR-type" evidence="5">
    <location>
        <begin position="14"/>
        <end position="73"/>
    </location>
</feature>
<dbReference type="GO" id="GO:0003700">
    <property type="term" value="F:DNA-binding transcription factor activity"/>
    <property type="evidence" value="ECO:0007669"/>
    <property type="project" value="TreeGrafter"/>
</dbReference>
<dbReference type="RefSeq" id="WP_196415213.1">
    <property type="nucleotide sequence ID" value="NZ_JADQTO010000008.1"/>
</dbReference>
<proteinExistence type="predicted"/>
<dbReference type="AlphaFoldDB" id="A0A931CC52"/>
<name>A0A931CC52_9ACTN</name>
<organism evidence="6 7">
    <name type="scientific">Actinoplanes aureus</name>
    <dbReference type="NCBI Taxonomy" id="2792083"/>
    <lineage>
        <taxon>Bacteria</taxon>
        <taxon>Bacillati</taxon>
        <taxon>Actinomycetota</taxon>
        <taxon>Actinomycetes</taxon>
        <taxon>Micromonosporales</taxon>
        <taxon>Micromonosporaceae</taxon>
        <taxon>Actinoplanes</taxon>
    </lineage>
</organism>
<dbReference type="InterPro" id="IPR049445">
    <property type="entry name" value="TetR_SbtR-like_C"/>
</dbReference>
<dbReference type="PANTHER" id="PTHR30055">
    <property type="entry name" value="HTH-TYPE TRANSCRIPTIONAL REGULATOR RUTR"/>
    <property type="match status" value="1"/>
</dbReference>
<dbReference type="InterPro" id="IPR001647">
    <property type="entry name" value="HTH_TetR"/>
</dbReference>
<dbReference type="SUPFAM" id="SSF48498">
    <property type="entry name" value="Tetracyclin repressor-like, C-terminal domain"/>
    <property type="match status" value="1"/>
</dbReference>
<dbReference type="Proteomes" id="UP000598146">
    <property type="component" value="Unassembled WGS sequence"/>
</dbReference>
<dbReference type="InterPro" id="IPR050109">
    <property type="entry name" value="HTH-type_TetR-like_transc_reg"/>
</dbReference>
<dbReference type="Pfam" id="PF00440">
    <property type="entry name" value="TetR_N"/>
    <property type="match status" value="1"/>
</dbReference>
<keyword evidence="7" id="KW-1185">Reference proteome</keyword>
<evidence type="ECO:0000313" key="7">
    <source>
        <dbReference type="Proteomes" id="UP000598146"/>
    </source>
</evidence>
<dbReference type="InterPro" id="IPR009057">
    <property type="entry name" value="Homeodomain-like_sf"/>
</dbReference>
<comment type="caution">
    <text evidence="6">The sequence shown here is derived from an EMBL/GenBank/DDBJ whole genome shotgun (WGS) entry which is preliminary data.</text>
</comment>
<dbReference type="PANTHER" id="PTHR30055:SF234">
    <property type="entry name" value="HTH-TYPE TRANSCRIPTIONAL REGULATOR BETI"/>
    <property type="match status" value="1"/>
</dbReference>
<dbReference type="GO" id="GO:0000976">
    <property type="term" value="F:transcription cis-regulatory region binding"/>
    <property type="evidence" value="ECO:0007669"/>
    <property type="project" value="TreeGrafter"/>
</dbReference>
<dbReference type="PRINTS" id="PR00455">
    <property type="entry name" value="HTHTETR"/>
</dbReference>
<gene>
    <name evidence="6" type="ORF">I4J89_18385</name>
</gene>
<sequence length="219" mass="24377">MTGTEVRPLRRDAQRNRERIIAAAREVFAARGFAATLDDVAHHAGVGVGTVYRRFPTKEALVEAVFSDRLEDLVTLAEESLAAPSAWDGLTGFLRRSARMHAVDRGLRDAALSMDEHHFVQAGEHIVPLVEQLMDRAHAEGTLRPDAGFRDFPIIMAMVTDLARHSAECRPDLFERYLELVIDGLRARPDNGSLGTEPSEADVRGVMRECVPPLESRRR</sequence>
<dbReference type="PROSITE" id="PS01081">
    <property type="entry name" value="HTH_TETR_1"/>
    <property type="match status" value="1"/>
</dbReference>
<dbReference type="SUPFAM" id="SSF46689">
    <property type="entry name" value="Homeodomain-like"/>
    <property type="match status" value="1"/>
</dbReference>
<dbReference type="Gene3D" id="1.10.357.10">
    <property type="entry name" value="Tetracycline Repressor, domain 2"/>
    <property type="match status" value="1"/>
</dbReference>
<evidence type="ECO:0000313" key="6">
    <source>
        <dbReference type="EMBL" id="MBG0563418.1"/>
    </source>
</evidence>
<dbReference type="PROSITE" id="PS50977">
    <property type="entry name" value="HTH_TETR_2"/>
    <property type="match status" value="1"/>
</dbReference>
<dbReference type="InterPro" id="IPR023772">
    <property type="entry name" value="DNA-bd_HTH_TetR-type_CS"/>
</dbReference>
<reference evidence="6" key="1">
    <citation type="submission" date="2020-11" db="EMBL/GenBank/DDBJ databases">
        <title>Isolation and identification of active actinomycetes.</title>
        <authorList>
            <person name="Sun X."/>
        </authorList>
    </citation>
    <scope>NUCLEOTIDE SEQUENCE</scope>
    <source>
        <strain evidence="6">NEAU-A11</strain>
    </source>
</reference>
<keyword evidence="3" id="KW-0804">Transcription</keyword>
<keyword evidence="1" id="KW-0805">Transcription regulation</keyword>